<proteinExistence type="predicted"/>
<organism evidence="2 3">
    <name type="scientific">Sporothrix schenckii 1099-18</name>
    <dbReference type="NCBI Taxonomy" id="1397361"/>
    <lineage>
        <taxon>Eukaryota</taxon>
        <taxon>Fungi</taxon>
        <taxon>Dikarya</taxon>
        <taxon>Ascomycota</taxon>
        <taxon>Pezizomycotina</taxon>
        <taxon>Sordariomycetes</taxon>
        <taxon>Sordariomycetidae</taxon>
        <taxon>Ophiostomatales</taxon>
        <taxon>Ophiostomataceae</taxon>
        <taxon>Sporothrix</taxon>
    </lineage>
</organism>
<dbReference type="Proteomes" id="UP000033710">
    <property type="component" value="Unassembled WGS sequence"/>
</dbReference>
<feature type="region of interest" description="Disordered" evidence="1">
    <location>
        <begin position="28"/>
        <end position="52"/>
    </location>
</feature>
<accession>A0A0F2MAB4</accession>
<dbReference type="RefSeq" id="XP_016589314.1">
    <property type="nucleotide sequence ID" value="XM_016729685.1"/>
</dbReference>
<reference evidence="2 3" key="1">
    <citation type="journal article" date="2014" name="BMC Genomics">
        <title>Comparative genomics of the major fungal agents of human and animal Sporotrichosis: Sporothrix schenckii and Sporothrix brasiliensis.</title>
        <authorList>
            <person name="Teixeira M.M."/>
            <person name="de Almeida L.G."/>
            <person name="Kubitschek-Barreira P."/>
            <person name="Alves F.L."/>
            <person name="Kioshima E.S."/>
            <person name="Abadio A.K."/>
            <person name="Fernandes L."/>
            <person name="Derengowski L.S."/>
            <person name="Ferreira K.S."/>
            <person name="Souza R.C."/>
            <person name="Ruiz J.C."/>
            <person name="de Andrade N.C."/>
            <person name="Paes H.C."/>
            <person name="Nicola A.M."/>
            <person name="Albuquerque P."/>
            <person name="Gerber A.L."/>
            <person name="Martins V.P."/>
            <person name="Peconick L.D."/>
            <person name="Neto A.V."/>
            <person name="Chaucanez C.B."/>
            <person name="Silva P.A."/>
            <person name="Cunha O.L."/>
            <person name="de Oliveira F.F."/>
            <person name="dos Santos T.C."/>
            <person name="Barros A.L."/>
            <person name="Soares M.A."/>
            <person name="de Oliveira L.M."/>
            <person name="Marini M.M."/>
            <person name="Villalobos-Duno H."/>
            <person name="Cunha M.M."/>
            <person name="de Hoog S."/>
            <person name="da Silveira J.F."/>
            <person name="Henrissat B."/>
            <person name="Nino-Vega G.A."/>
            <person name="Cisalpino P.S."/>
            <person name="Mora-Montes H.M."/>
            <person name="Almeida S.R."/>
            <person name="Stajich J.E."/>
            <person name="Lopes-Bezerra L.M."/>
            <person name="Vasconcelos A.T."/>
            <person name="Felipe M.S."/>
        </authorList>
    </citation>
    <scope>NUCLEOTIDE SEQUENCE [LARGE SCALE GENOMIC DNA]</scope>
    <source>
        <strain evidence="2 3">1099-18</strain>
    </source>
</reference>
<name>A0A0F2MAB4_SPOSC</name>
<sequence length="140" mass="15330">MDGEGLSLDKLAKGQCYHGWHRKSVSRLTPRRADSAVGRANRPRKAVHSGTRPVSDEAGLLWHFVNDEQLIGKVSAPPVHDGLPFLHTFIISKIVHGKTPRSFPIPPAVDCLALLDRRPLVGSRPGNDCNVESWVLTAPC</sequence>
<gene>
    <name evidence="2" type="ORF">SPSK_02822</name>
</gene>
<dbReference type="VEuPathDB" id="FungiDB:SPSK_02822"/>
<dbReference type="EMBL" id="AXCR01000006">
    <property type="protein sequence ID" value="KJR86638.1"/>
    <property type="molecule type" value="Genomic_DNA"/>
</dbReference>
<evidence type="ECO:0000313" key="3">
    <source>
        <dbReference type="Proteomes" id="UP000033710"/>
    </source>
</evidence>
<dbReference type="KEGG" id="ssck:SPSK_02822"/>
<evidence type="ECO:0000313" key="2">
    <source>
        <dbReference type="EMBL" id="KJR86638.1"/>
    </source>
</evidence>
<reference evidence="2 3" key="2">
    <citation type="journal article" date="2015" name="Eukaryot. Cell">
        <title>Asexual propagation of a virulent clone complex in a human and feline outbreak of sporotrichosis.</title>
        <authorList>
            <person name="Teixeira Mde M."/>
            <person name="Rodrigues A.M."/>
            <person name="Tsui C.K."/>
            <person name="de Almeida L.G."/>
            <person name="Van Diepeningen A.D."/>
            <person name="van den Ende B.G."/>
            <person name="Fernandes G.F."/>
            <person name="Kano R."/>
            <person name="Hamelin R.C."/>
            <person name="Lopes-Bezerra L.M."/>
            <person name="Vasconcelos A.T."/>
            <person name="de Hoog S."/>
            <person name="de Camargo Z.P."/>
            <person name="Felipe M.S."/>
        </authorList>
    </citation>
    <scope>NUCLEOTIDE SEQUENCE [LARGE SCALE GENOMIC DNA]</scope>
    <source>
        <strain evidence="2 3">1099-18</strain>
    </source>
</reference>
<protein>
    <submittedName>
        <fullName evidence="2">Uncharacterized protein</fullName>
    </submittedName>
</protein>
<dbReference type="AlphaFoldDB" id="A0A0F2MAB4"/>
<evidence type="ECO:0000256" key="1">
    <source>
        <dbReference type="SAM" id="MobiDB-lite"/>
    </source>
</evidence>
<comment type="caution">
    <text evidence="2">The sequence shown here is derived from an EMBL/GenBank/DDBJ whole genome shotgun (WGS) entry which is preliminary data.</text>
</comment>
<dbReference type="GeneID" id="27664962"/>